<name>A0A0D6ZEI9_9BACI</name>
<sequence length="531" mass="58755">MKKSLKLSAFVLLAVSLTACTEAAVKNTSLAEVNKKELPPVHEDYSSNWWKDQPNGNADTNTDWNGEGWILSSNEVSNGVAIADIKTGNVVKYIQSSGTPHHIHLNKKQTWAFATQRYGTSVLAINMETLESHNIDFPGFENAPAPQHMTMSRDGKYAFTSLNGVGAVGMIDANNAELIKVFKDVGKKPRDLNVTPDGKKLFVSLQAEPFITVIDIETGEMRKLERTTTDYGKGTGSGLDMSNDGKYVAVSNTADNEVALYDAKSEKLLKKFGDIPKPVNVSFMGNTHILATGNRNDGSISIMDADKLKFIHTIKTGPGTNIPYLGPDGYWYTSQNGAGYLTVMDPEDNFKIVRKIWGVQNIHWLSWSPDGSMVFGSNWGDKTLTKIDLTKKKDFRTTIPVGLNPNGIAIKTNVPKELLVKYQQEQNAEEATRIKKASTLIFPKARDVNEEAFLGTCLQCHDIGRIMRNNSKGAEAWTSVVDRMKGNGAKMNDEQRQQIIDYLASDQHKSLSIQTELEAELSKEKQDKNNK</sequence>
<dbReference type="PANTHER" id="PTHR47197:SF3">
    <property type="entry name" value="DIHYDRO-HEME D1 DEHYDROGENASE"/>
    <property type="match status" value="1"/>
</dbReference>
<keyword evidence="3" id="KW-1185">Reference proteome</keyword>
<dbReference type="SUPFAM" id="SSF51004">
    <property type="entry name" value="C-terminal (heme d1) domain of cytochrome cd1-nitrite reductase"/>
    <property type="match status" value="2"/>
</dbReference>
<proteinExistence type="predicted"/>
<evidence type="ECO:0008006" key="4">
    <source>
        <dbReference type="Google" id="ProtNLM"/>
    </source>
</evidence>
<accession>A0A0D6ZEI9</accession>
<evidence type="ECO:0000256" key="1">
    <source>
        <dbReference type="SAM" id="SignalP"/>
    </source>
</evidence>
<dbReference type="GO" id="GO:0009055">
    <property type="term" value="F:electron transfer activity"/>
    <property type="evidence" value="ECO:0007669"/>
    <property type="project" value="InterPro"/>
</dbReference>
<gene>
    <name evidence="2" type="ORF">UB32_00110</name>
</gene>
<dbReference type="InterPro" id="IPR019405">
    <property type="entry name" value="Lactonase_7-beta_prop"/>
</dbReference>
<dbReference type="OrthoDB" id="9770071at2"/>
<evidence type="ECO:0000313" key="3">
    <source>
        <dbReference type="Proteomes" id="UP000032512"/>
    </source>
</evidence>
<feature type="chain" id="PRO_5038792514" description="YncE family protein" evidence="1">
    <location>
        <begin position="24"/>
        <end position="531"/>
    </location>
</feature>
<dbReference type="PATRIC" id="fig|285983.3.peg.24"/>
<dbReference type="Proteomes" id="UP000032512">
    <property type="component" value="Unassembled WGS sequence"/>
</dbReference>
<dbReference type="InterPro" id="IPR011048">
    <property type="entry name" value="Haem_d1_sf"/>
</dbReference>
<dbReference type="PROSITE" id="PS51257">
    <property type="entry name" value="PROKAR_LIPOPROTEIN"/>
    <property type="match status" value="1"/>
</dbReference>
<dbReference type="PANTHER" id="PTHR47197">
    <property type="entry name" value="PROTEIN NIRF"/>
    <property type="match status" value="1"/>
</dbReference>
<feature type="signal peptide" evidence="1">
    <location>
        <begin position="1"/>
        <end position="23"/>
    </location>
</feature>
<dbReference type="InterPro" id="IPR036909">
    <property type="entry name" value="Cyt_c-like_dom_sf"/>
</dbReference>
<dbReference type="AlphaFoldDB" id="A0A0D6ZEI9"/>
<keyword evidence="1" id="KW-0732">Signal</keyword>
<dbReference type="GO" id="GO:0020037">
    <property type="term" value="F:heme binding"/>
    <property type="evidence" value="ECO:0007669"/>
    <property type="project" value="InterPro"/>
</dbReference>
<dbReference type="RefSeq" id="WP_044390178.1">
    <property type="nucleotide sequence ID" value="NZ_JXIQ01000001.1"/>
</dbReference>
<dbReference type="EMBL" id="JXIQ01000001">
    <property type="protein sequence ID" value="KIY23927.1"/>
    <property type="molecule type" value="Genomic_DNA"/>
</dbReference>
<dbReference type="Gene3D" id="2.130.10.10">
    <property type="entry name" value="YVTN repeat-like/Quinoprotein amine dehydrogenase"/>
    <property type="match status" value="3"/>
</dbReference>
<comment type="caution">
    <text evidence="2">The sequence shown here is derived from an EMBL/GenBank/DDBJ whole genome shotgun (WGS) entry which is preliminary data.</text>
</comment>
<dbReference type="SUPFAM" id="SSF46626">
    <property type="entry name" value="Cytochrome c"/>
    <property type="match status" value="1"/>
</dbReference>
<reference evidence="2 3" key="1">
    <citation type="submission" date="2015-01" db="EMBL/GenBank/DDBJ databases">
        <title>Draft genome sequences of the supercritical CO2 tolerant bacteria Bacillus subterraneus MITOT1 and Bacillus cereus MIT0214.</title>
        <authorList>
            <person name="Peet K.C."/>
            <person name="Thompson J.R."/>
        </authorList>
    </citation>
    <scope>NUCLEOTIDE SEQUENCE [LARGE SCALE GENOMIC DNA]</scope>
    <source>
        <strain evidence="2 3">MITOT1</strain>
    </source>
</reference>
<organism evidence="2 3">
    <name type="scientific">Mesobacillus subterraneus</name>
    <dbReference type="NCBI Taxonomy" id="285983"/>
    <lineage>
        <taxon>Bacteria</taxon>
        <taxon>Bacillati</taxon>
        <taxon>Bacillota</taxon>
        <taxon>Bacilli</taxon>
        <taxon>Bacillales</taxon>
        <taxon>Bacillaceae</taxon>
        <taxon>Mesobacillus</taxon>
    </lineage>
</organism>
<protein>
    <recommendedName>
        <fullName evidence="4">YncE family protein</fullName>
    </recommendedName>
</protein>
<dbReference type="Gene3D" id="1.10.760.10">
    <property type="entry name" value="Cytochrome c-like domain"/>
    <property type="match status" value="1"/>
</dbReference>
<evidence type="ECO:0000313" key="2">
    <source>
        <dbReference type="EMBL" id="KIY23927.1"/>
    </source>
</evidence>
<dbReference type="InterPro" id="IPR015943">
    <property type="entry name" value="WD40/YVTN_repeat-like_dom_sf"/>
</dbReference>
<dbReference type="Pfam" id="PF10282">
    <property type="entry name" value="Lactonase"/>
    <property type="match status" value="1"/>
</dbReference>
<dbReference type="InterPro" id="IPR051200">
    <property type="entry name" value="Host-pathogen_enzymatic-act"/>
</dbReference>